<sequence>MVRFLTVLTVALAAVLSVAAMPSGSQRRTKGQLYVSYPNKYTTLNRGSKVTFNWRNAPRHKKAKLLLIAVNPESNDEAIFTISDVAEARKYDQNQCDRGPKNQPCGSLEWTIPAKIPRGQYYLVIIPYGKTGKGIEHDSQHFRIE</sequence>
<name>A0A5C3E538_9BASI</name>
<dbReference type="Gene3D" id="2.70.50.70">
    <property type="match status" value="1"/>
</dbReference>
<gene>
    <name evidence="2" type="ORF">UTRI_03818</name>
</gene>
<evidence type="ECO:0000256" key="1">
    <source>
        <dbReference type="SAM" id="SignalP"/>
    </source>
</evidence>
<reference evidence="2 3" key="1">
    <citation type="submission" date="2018-03" db="EMBL/GenBank/DDBJ databases">
        <authorList>
            <person name="Guldener U."/>
        </authorList>
    </citation>
    <scope>NUCLEOTIDE SEQUENCE [LARGE SCALE GENOMIC DNA]</scope>
    <source>
        <strain evidence="2 3">NBRC100155</strain>
    </source>
</reference>
<evidence type="ECO:0000313" key="3">
    <source>
        <dbReference type="Proteomes" id="UP000324022"/>
    </source>
</evidence>
<accession>A0A5C3E538</accession>
<dbReference type="Proteomes" id="UP000324022">
    <property type="component" value="Unassembled WGS sequence"/>
</dbReference>
<feature type="signal peptide" evidence="1">
    <location>
        <begin position="1"/>
        <end position="20"/>
    </location>
</feature>
<evidence type="ECO:0000313" key="2">
    <source>
        <dbReference type="EMBL" id="SPO24549.1"/>
    </source>
</evidence>
<keyword evidence="3" id="KW-1185">Reference proteome</keyword>
<feature type="chain" id="PRO_5023147815" evidence="1">
    <location>
        <begin position="21"/>
        <end position="145"/>
    </location>
</feature>
<dbReference type="AlphaFoldDB" id="A0A5C3E538"/>
<proteinExistence type="predicted"/>
<protein>
    <submittedName>
        <fullName evidence="2">Uncharacterized protein</fullName>
    </submittedName>
</protein>
<dbReference type="EMBL" id="OOIN01000007">
    <property type="protein sequence ID" value="SPO24549.1"/>
    <property type="molecule type" value="Genomic_DNA"/>
</dbReference>
<keyword evidence="1" id="KW-0732">Signal</keyword>
<organism evidence="2 3">
    <name type="scientific">Ustilago trichophora</name>
    <dbReference type="NCBI Taxonomy" id="86804"/>
    <lineage>
        <taxon>Eukaryota</taxon>
        <taxon>Fungi</taxon>
        <taxon>Dikarya</taxon>
        <taxon>Basidiomycota</taxon>
        <taxon>Ustilaginomycotina</taxon>
        <taxon>Ustilaginomycetes</taxon>
        <taxon>Ustilaginales</taxon>
        <taxon>Ustilaginaceae</taxon>
        <taxon>Ustilago</taxon>
    </lineage>
</organism>